<dbReference type="RefSeq" id="WP_116303896.1">
    <property type="nucleotide sequence ID" value="NZ_NFZV01000032.1"/>
</dbReference>
<organism evidence="2 3">
    <name type="scientific">Alkalilimnicola ehrlichii</name>
    <dbReference type="NCBI Taxonomy" id="351052"/>
    <lineage>
        <taxon>Bacteria</taxon>
        <taxon>Pseudomonadati</taxon>
        <taxon>Pseudomonadota</taxon>
        <taxon>Gammaproteobacteria</taxon>
        <taxon>Chromatiales</taxon>
        <taxon>Ectothiorhodospiraceae</taxon>
        <taxon>Alkalilimnicola</taxon>
    </lineage>
</organism>
<dbReference type="Pfam" id="PF01042">
    <property type="entry name" value="Ribonuc_L-PSP"/>
    <property type="match status" value="1"/>
</dbReference>
<dbReference type="OrthoDB" id="9808943at2"/>
<dbReference type="SUPFAM" id="SSF55298">
    <property type="entry name" value="YjgF-like"/>
    <property type="match status" value="1"/>
</dbReference>
<evidence type="ECO:0008006" key="4">
    <source>
        <dbReference type="Google" id="ProtNLM"/>
    </source>
</evidence>
<dbReference type="Proteomes" id="UP000256763">
    <property type="component" value="Unassembled WGS sequence"/>
</dbReference>
<evidence type="ECO:0000256" key="1">
    <source>
        <dbReference type="ARBA" id="ARBA00010552"/>
    </source>
</evidence>
<keyword evidence="3" id="KW-1185">Reference proteome</keyword>
<proteinExistence type="inferred from homology"/>
<protein>
    <recommendedName>
        <fullName evidence="4">Enamine deaminase RidA</fullName>
    </recommendedName>
</protein>
<dbReference type="CDD" id="cd00448">
    <property type="entry name" value="YjgF_YER057c_UK114_family"/>
    <property type="match status" value="1"/>
</dbReference>
<name>A0A3E0WJ85_9GAMM</name>
<dbReference type="Gene3D" id="3.30.1330.40">
    <property type="entry name" value="RutC-like"/>
    <property type="match status" value="1"/>
</dbReference>
<gene>
    <name evidence="2" type="ORF">CAL65_20160</name>
</gene>
<reference evidence="3" key="1">
    <citation type="submission" date="2017-05" db="EMBL/GenBank/DDBJ databases">
        <authorList>
            <person name="Sharma S."/>
            <person name="Sidhu C."/>
            <person name="Pinnaka A.K."/>
        </authorList>
    </citation>
    <scope>NUCLEOTIDE SEQUENCE [LARGE SCALE GENOMIC DNA]</scope>
    <source>
        <strain evidence="3">AK93</strain>
    </source>
</reference>
<dbReference type="InterPro" id="IPR006175">
    <property type="entry name" value="YjgF/YER057c/UK114"/>
</dbReference>
<dbReference type="AlphaFoldDB" id="A0A3E0WJ85"/>
<evidence type="ECO:0000313" key="2">
    <source>
        <dbReference type="EMBL" id="RFA32283.1"/>
    </source>
</evidence>
<evidence type="ECO:0000313" key="3">
    <source>
        <dbReference type="Proteomes" id="UP000256763"/>
    </source>
</evidence>
<dbReference type="PANTHER" id="PTHR11803:SF58">
    <property type="entry name" value="PROTEIN HMF1-RELATED"/>
    <property type="match status" value="1"/>
</dbReference>
<dbReference type="PANTHER" id="PTHR11803">
    <property type="entry name" value="2-IMINOBUTANOATE/2-IMINOPROPANOATE DEAMINASE RIDA"/>
    <property type="match status" value="1"/>
</dbReference>
<dbReference type="EMBL" id="NFZW01000032">
    <property type="protein sequence ID" value="RFA32283.1"/>
    <property type="molecule type" value="Genomic_DNA"/>
</dbReference>
<comment type="caution">
    <text evidence="2">The sequence shown here is derived from an EMBL/GenBank/DDBJ whole genome shotgun (WGS) entry which is preliminary data.</text>
</comment>
<dbReference type="InterPro" id="IPR035959">
    <property type="entry name" value="RutC-like_sf"/>
</dbReference>
<dbReference type="GO" id="GO:0019239">
    <property type="term" value="F:deaminase activity"/>
    <property type="evidence" value="ECO:0007669"/>
    <property type="project" value="TreeGrafter"/>
</dbReference>
<comment type="similarity">
    <text evidence="1">Belongs to the RutC family.</text>
</comment>
<sequence length="130" mass="14398">MKRSTVNPWPNPIFHDAGILVEDAKRLLFLNGQCAVSPQGESLYPGDMRAQMMGALDNLETVLEHANMSFANVVWMNTYVTDMAIFNEQVAAPMAERLADFDTRPPGVLSCVTVLARPELMIELQMIAAD</sequence>
<dbReference type="GO" id="GO:0005829">
    <property type="term" value="C:cytosol"/>
    <property type="evidence" value="ECO:0007669"/>
    <property type="project" value="TreeGrafter"/>
</dbReference>
<accession>A0A3E0WJ85</accession>